<accession>A0ABW7Q8E6</accession>
<evidence type="ECO:0000313" key="1">
    <source>
        <dbReference type="EMBL" id="MFH8250522.1"/>
    </source>
</evidence>
<dbReference type="Gene3D" id="1.10.1070.20">
    <property type="match status" value="1"/>
</dbReference>
<evidence type="ECO:0008006" key="3">
    <source>
        <dbReference type="Google" id="ProtNLM"/>
    </source>
</evidence>
<dbReference type="Proteomes" id="UP001610861">
    <property type="component" value="Unassembled WGS sequence"/>
</dbReference>
<organism evidence="1 2">
    <name type="scientific">Microbacterium alkaliflavum</name>
    <dbReference type="NCBI Taxonomy" id="3248839"/>
    <lineage>
        <taxon>Bacteria</taxon>
        <taxon>Bacillati</taxon>
        <taxon>Actinomycetota</taxon>
        <taxon>Actinomycetes</taxon>
        <taxon>Micrococcales</taxon>
        <taxon>Microbacteriaceae</taxon>
        <taxon>Microbacterium</taxon>
    </lineage>
</organism>
<sequence length="183" mass="19937">MENIQVALRDVAAPIEFTGPSALDGFDVFVGYLLFDALIANQDRHEQNWAVLTPQLTDQPERLAPSYDHASSLGFNLLDGKREECLNTPAGVAGWARNGRAGRFENEGKPLSLVDFAIGALARCRPAARRYWTDQVAGLDLSAVRRSLVANALPEMSDAASRFADALLTCNEERIRDAIAHAA</sequence>
<proteinExistence type="predicted"/>
<comment type="caution">
    <text evidence="1">The sequence shown here is derived from an EMBL/GenBank/DDBJ whole genome shotgun (WGS) entry which is preliminary data.</text>
</comment>
<name>A0ABW7Q8E6_9MICO</name>
<reference evidence="1 2" key="1">
    <citation type="submission" date="2024-09" db="EMBL/GenBank/DDBJ databases">
        <authorList>
            <person name="Pan X."/>
        </authorList>
    </citation>
    <scope>NUCLEOTIDE SEQUENCE [LARGE SCALE GENOMIC DNA]</scope>
    <source>
        <strain evidence="1 2">B2969</strain>
    </source>
</reference>
<dbReference type="RefSeq" id="WP_396640483.1">
    <property type="nucleotide sequence ID" value="NZ_JBIQWL010000003.1"/>
</dbReference>
<gene>
    <name evidence="1" type="ORF">ACH3VR_09185</name>
</gene>
<evidence type="ECO:0000313" key="2">
    <source>
        <dbReference type="Proteomes" id="UP001610861"/>
    </source>
</evidence>
<keyword evidence="2" id="KW-1185">Reference proteome</keyword>
<dbReference type="EMBL" id="JBIQWL010000003">
    <property type="protein sequence ID" value="MFH8250522.1"/>
    <property type="molecule type" value="Genomic_DNA"/>
</dbReference>
<protein>
    <recommendedName>
        <fullName evidence="3">HipA-like C-terminal domain-containing protein</fullName>
    </recommendedName>
</protein>